<comment type="caution">
    <text evidence="1">The sequence shown here is derived from an EMBL/GenBank/DDBJ whole genome shotgun (WGS) entry which is preliminary data.</text>
</comment>
<keyword evidence="2" id="KW-1185">Reference proteome</keyword>
<evidence type="ECO:0000313" key="2">
    <source>
        <dbReference type="Proteomes" id="UP001519287"/>
    </source>
</evidence>
<organism evidence="1 2">
    <name type="scientific">Paenibacillus eucommiae</name>
    <dbReference type="NCBI Taxonomy" id="1355755"/>
    <lineage>
        <taxon>Bacteria</taxon>
        <taxon>Bacillati</taxon>
        <taxon>Bacillota</taxon>
        <taxon>Bacilli</taxon>
        <taxon>Bacillales</taxon>
        <taxon>Paenibacillaceae</taxon>
        <taxon>Paenibacillus</taxon>
    </lineage>
</organism>
<dbReference type="Proteomes" id="UP001519287">
    <property type="component" value="Unassembled WGS sequence"/>
</dbReference>
<gene>
    <name evidence="1" type="ORF">J2Z66_000343</name>
</gene>
<evidence type="ECO:0000313" key="1">
    <source>
        <dbReference type="EMBL" id="MBP1988748.1"/>
    </source>
</evidence>
<accession>A0ABS4IME9</accession>
<dbReference type="EMBL" id="JAGGLB010000001">
    <property type="protein sequence ID" value="MBP1988748.1"/>
    <property type="molecule type" value="Genomic_DNA"/>
</dbReference>
<protein>
    <submittedName>
        <fullName evidence="1">Uncharacterized protein</fullName>
    </submittedName>
</protein>
<sequence>MTMWNYFWIWYHKQMSRLYKIEGAFQSHKFIHHRNKLKMHKNKLNK</sequence>
<reference evidence="1 2" key="1">
    <citation type="submission" date="2021-03" db="EMBL/GenBank/DDBJ databases">
        <title>Genomic Encyclopedia of Type Strains, Phase IV (KMG-IV): sequencing the most valuable type-strain genomes for metagenomic binning, comparative biology and taxonomic classification.</title>
        <authorList>
            <person name="Goeker M."/>
        </authorList>
    </citation>
    <scope>NUCLEOTIDE SEQUENCE [LARGE SCALE GENOMIC DNA]</scope>
    <source>
        <strain evidence="1 2">DSM 26048</strain>
    </source>
</reference>
<name>A0ABS4IME9_9BACL</name>
<proteinExistence type="predicted"/>